<reference evidence="1" key="1">
    <citation type="journal article" date="2014" name="Int. J. Syst. Evol. Microbiol.">
        <title>Complete genome sequence of Corynebacterium casei LMG S-19264T (=DSM 44701T), isolated from a smear-ripened cheese.</title>
        <authorList>
            <consortium name="US DOE Joint Genome Institute (JGI-PGF)"/>
            <person name="Walter F."/>
            <person name="Albersmeier A."/>
            <person name="Kalinowski J."/>
            <person name="Ruckert C."/>
        </authorList>
    </citation>
    <scope>NUCLEOTIDE SEQUENCE</scope>
    <source>
        <strain evidence="1">CGMCC 1.10749</strain>
    </source>
</reference>
<evidence type="ECO:0008006" key="3">
    <source>
        <dbReference type="Google" id="ProtNLM"/>
    </source>
</evidence>
<dbReference type="AlphaFoldDB" id="A0A8H9FTC8"/>
<protein>
    <recommendedName>
        <fullName evidence="3">PqqD family protein</fullName>
    </recommendedName>
</protein>
<evidence type="ECO:0000313" key="1">
    <source>
        <dbReference type="EMBL" id="GGB69973.1"/>
    </source>
</evidence>
<dbReference type="InterPro" id="IPR041881">
    <property type="entry name" value="PqqD_sf"/>
</dbReference>
<dbReference type="EMBL" id="BMEA01000001">
    <property type="protein sequence ID" value="GGB69973.1"/>
    <property type="molecule type" value="Genomic_DNA"/>
</dbReference>
<dbReference type="Gene3D" id="1.10.10.1150">
    <property type="entry name" value="Coenzyme PQQ synthesis protein D (PqqD)"/>
    <property type="match status" value="1"/>
</dbReference>
<dbReference type="Proteomes" id="UP000628079">
    <property type="component" value="Unassembled WGS sequence"/>
</dbReference>
<accession>A0A8H9FTC8</accession>
<gene>
    <name evidence="1" type="ORF">GCM10011314_06610</name>
</gene>
<evidence type="ECO:0000313" key="2">
    <source>
        <dbReference type="Proteomes" id="UP000628079"/>
    </source>
</evidence>
<dbReference type="RefSeq" id="WP_035950108.1">
    <property type="nucleotide sequence ID" value="NZ_BMEA01000001.1"/>
</dbReference>
<name>A0A8H9FTC8_9MICO</name>
<dbReference type="Pfam" id="PF05402">
    <property type="entry name" value="PqqD"/>
    <property type="match status" value="1"/>
</dbReference>
<organism evidence="1 2">
    <name type="scientific">Knoellia flava</name>
    <dbReference type="NCBI Taxonomy" id="913969"/>
    <lineage>
        <taxon>Bacteria</taxon>
        <taxon>Bacillati</taxon>
        <taxon>Actinomycetota</taxon>
        <taxon>Actinomycetes</taxon>
        <taxon>Micrococcales</taxon>
        <taxon>Intrasporangiaceae</taxon>
        <taxon>Knoellia</taxon>
    </lineage>
</organism>
<sequence length="90" mass="9656">MTAYSVPERVAHVERDDDGLPQVFLMRLPDGPPVALEGTAALIWTFAAEGETDVAAAVARAMGLAREQIVEDVEAYLVRLVETGLLACTD</sequence>
<dbReference type="InterPro" id="IPR008792">
    <property type="entry name" value="PQQD"/>
</dbReference>
<reference evidence="1" key="2">
    <citation type="submission" date="2020-09" db="EMBL/GenBank/DDBJ databases">
        <authorList>
            <person name="Sun Q."/>
            <person name="Zhou Y."/>
        </authorList>
    </citation>
    <scope>NUCLEOTIDE SEQUENCE</scope>
    <source>
        <strain evidence="1">CGMCC 1.10749</strain>
    </source>
</reference>
<proteinExistence type="predicted"/>
<comment type="caution">
    <text evidence="1">The sequence shown here is derived from an EMBL/GenBank/DDBJ whole genome shotgun (WGS) entry which is preliminary data.</text>
</comment>